<evidence type="ECO:0000256" key="1">
    <source>
        <dbReference type="SAM" id="MobiDB-lite"/>
    </source>
</evidence>
<feature type="compositionally biased region" description="Basic and acidic residues" evidence="1">
    <location>
        <begin position="406"/>
        <end position="419"/>
    </location>
</feature>
<feature type="compositionally biased region" description="Basic and acidic residues" evidence="1">
    <location>
        <begin position="1"/>
        <end position="12"/>
    </location>
</feature>
<organism evidence="2 3">
    <name type="scientific">Amphibalanus amphitrite</name>
    <name type="common">Striped barnacle</name>
    <name type="synonym">Balanus amphitrite</name>
    <dbReference type="NCBI Taxonomy" id="1232801"/>
    <lineage>
        <taxon>Eukaryota</taxon>
        <taxon>Metazoa</taxon>
        <taxon>Ecdysozoa</taxon>
        <taxon>Arthropoda</taxon>
        <taxon>Crustacea</taxon>
        <taxon>Multicrustacea</taxon>
        <taxon>Cirripedia</taxon>
        <taxon>Thoracica</taxon>
        <taxon>Thoracicalcarea</taxon>
        <taxon>Balanomorpha</taxon>
        <taxon>Balanoidea</taxon>
        <taxon>Balanidae</taxon>
        <taxon>Amphibalaninae</taxon>
        <taxon>Amphibalanus</taxon>
    </lineage>
</organism>
<evidence type="ECO:0000313" key="3">
    <source>
        <dbReference type="Proteomes" id="UP000440578"/>
    </source>
</evidence>
<gene>
    <name evidence="2" type="ORF">FJT64_026473</name>
</gene>
<name>A0A6A4W1N0_AMPAM</name>
<dbReference type="Proteomes" id="UP000440578">
    <property type="component" value="Unassembled WGS sequence"/>
</dbReference>
<protein>
    <submittedName>
        <fullName evidence="2">Uncharacterized protein</fullName>
    </submittedName>
</protein>
<dbReference type="OrthoDB" id="6363430at2759"/>
<feature type="region of interest" description="Disordered" evidence="1">
    <location>
        <begin position="399"/>
        <end position="422"/>
    </location>
</feature>
<dbReference type="AlphaFoldDB" id="A0A6A4W1N0"/>
<feature type="region of interest" description="Disordered" evidence="1">
    <location>
        <begin position="450"/>
        <end position="473"/>
    </location>
</feature>
<comment type="caution">
    <text evidence="2">The sequence shown here is derived from an EMBL/GenBank/DDBJ whole genome shotgun (WGS) entry which is preliminary data.</text>
</comment>
<feature type="region of interest" description="Disordered" evidence="1">
    <location>
        <begin position="1"/>
        <end position="41"/>
    </location>
</feature>
<proteinExistence type="predicted"/>
<evidence type="ECO:0000313" key="2">
    <source>
        <dbReference type="EMBL" id="KAF0301156.1"/>
    </source>
</evidence>
<reference evidence="2 3" key="1">
    <citation type="submission" date="2019-07" db="EMBL/GenBank/DDBJ databases">
        <title>Draft genome assembly of a fouling barnacle, Amphibalanus amphitrite (Darwin, 1854): The first reference genome for Thecostraca.</title>
        <authorList>
            <person name="Kim W."/>
        </authorList>
    </citation>
    <scope>NUCLEOTIDE SEQUENCE [LARGE SCALE GENOMIC DNA]</scope>
    <source>
        <strain evidence="2">SNU_AA5</strain>
        <tissue evidence="2">Soma without cirri and trophi</tissue>
    </source>
</reference>
<feature type="compositionally biased region" description="Polar residues" evidence="1">
    <location>
        <begin position="450"/>
        <end position="459"/>
    </location>
</feature>
<dbReference type="EMBL" id="VIIS01001193">
    <property type="protein sequence ID" value="KAF0301156.1"/>
    <property type="molecule type" value="Genomic_DNA"/>
</dbReference>
<accession>A0A6A4W1N0</accession>
<keyword evidence="3" id="KW-1185">Reference proteome</keyword>
<sequence length="488" mass="51987">MVRSRNRGEPERAGAGAGAGAELGPSPARSHASSDGGLTPLPPALSGWGEIEHCIICRQGAEVGVATIAEIRARRAAAEHPQTDNEGTRFAAWSEQDWHGRRSAGDRCDHGGRPVSSLTVCLTAPLSATETGWVAAQGARCSELRCSSVSSPNCCCRLQRLNQAIQAACAEATAQAETVALAEAAAGRAERELRRENARLHRQLTAVRGQYRRLEGFVSELEQLAAAADGTHKGRDSGPPEFYAERGLVRYRRPPVLVRLQPVQQHQVSFNTGGQTRCTSAPATADQVAALLRCRLTVRGLPVTLHDESDAAHVLLLTGVPHYVGDAGVLAVAAAFGTPRGLPERRVYRGVATGERLVRLRLNDGTSNRLPPGLTLAGLRLTLRLLPIDQLDSLPTNGSLVYQSPDGRDAARAGRRETAEWTVRAASPGLSARLERRPRPGLRELDMSLEQLSSGSSGRSDAGETGDSVSPQDGSELPWCGCWGNGCF</sequence>